<keyword evidence="8" id="KW-0046">Antibiotic resistance</keyword>
<keyword evidence="4" id="KW-1003">Cell membrane</keyword>
<sequence>MAWVILVISGIMEAAWATALGDSENFKRMLPTVIFAITLPLSLFGLSLAMRDLPTGTSYTVWMGIGTVLTIFMAVARGRETLSLMRALILLTLVACVVGLKVVS</sequence>
<dbReference type="GO" id="GO:0046677">
    <property type="term" value="P:response to antibiotic"/>
    <property type="evidence" value="ECO:0007669"/>
    <property type="project" value="UniProtKB-KW"/>
</dbReference>
<protein>
    <submittedName>
        <fullName evidence="11">Quaternary ammonium compound-resistance protein SugE</fullName>
    </submittedName>
</protein>
<evidence type="ECO:0000313" key="12">
    <source>
        <dbReference type="Proteomes" id="UP000326711"/>
    </source>
</evidence>
<accession>A0A5J6Z6R1</accession>
<keyword evidence="5 9" id="KW-0812">Transmembrane</keyword>
<keyword evidence="12" id="KW-1185">Reference proteome</keyword>
<dbReference type="SUPFAM" id="SSF103481">
    <property type="entry name" value="Multidrug resistance efflux transporter EmrE"/>
    <property type="match status" value="1"/>
</dbReference>
<evidence type="ECO:0000256" key="3">
    <source>
        <dbReference type="ARBA" id="ARBA00022448"/>
    </source>
</evidence>
<dbReference type="PANTHER" id="PTHR30561">
    <property type="entry name" value="SMR FAMILY PROTON-DEPENDENT DRUG EFFLUX TRANSPORTER SUGE"/>
    <property type="match status" value="1"/>
</dbReference>
<proteinExistence type="inferred from homology"/>
<dbReference type="OrthoDB" id="21828at2"/>
<dbReference type="InterPro" id="IPR045324">
    <property type="entry name" value="Small_multidrug_res"/>
</dbReference>
<evidence type="ECO:0000256" key="9">
    <source>
        <dbReference type="RuleBase" id="RU003942"/>
    </source>
</evidence>
<dbReference type="Pfam" id="PF00893">
    <property type="entry name" value="Multi_Drug_Res"/>
    <property type="match status" value="1"/>
</dbReference>
<evidence type="ECO:0000256" key="10">
    <source>
        <dbReference type="SAM" id="Phobius"/>
    </source>
</evidence>
<evidence type="ECO:0000256" key="5">
    <source>
        <dbReference type="ARBA" id="ARBA00022692"/>
    </source>
</evidence>
<dbReference type="GO" id="GO:0005886">
    <property type="term" value="C:plasma membrane"/>
    <property type="evidence" value="ECO:0007669"/>
    <property type="project" value="UniProtKB-SubCell"/>
</dbReference>
<keyword evidence="7 10" id="KW-0472">Membrane</keyword>
<reference evidence="12" key="1">
    <citation type="submission" date="2019-10" db="EMBL/GenBank/DDBJ databases">
        <title>Complete genome sequence of Corynebacterium urogenitalis DSM 108747, isolated from the genital tract of a cow.</title>
        <authorList>
            <person name="Ruckert C."/>
            <person name="Ballas P."/>
            <person name="Wagener K."/>
            <person name="Drillich M."/>
            <person name="Kaempfer P."/>
            <person name="Busse H.-J."/>
            <person name="Ehling-Schulz M."/>
        </authorList>
    </citation>
    <scope>NUCLEOTIDE SEQUENCE [LARGE SCALE GENOMIC DNA]</scope>
    <source>
        <strain evidence="12">LMM 1652</strain>
    </source>
</reference>
<feature type="transmembrane region" description="Helical" evidence="10">
    <location>
        <begin position="29"/>
        <end position="49"/>
    </location>
</feature>
<evidence type="ECO:0000256" key="2">
    <source>
        <dbReference type="ARBA" id="ARBA00007822"/>
    </source>
</evidence>
<feature type="transmembrane region" description="Helical" evidence="10">
    <location>
        <begin position="61"/>
        <end position="78"/>
    </location>
</feature>
<comment type="similarity">
    <text evidence="2">Belongs to the drug/metabolite transporter (DMT) superfamily. Small multidrug resistance (SMR) (TC 2.A.7.1) family. Mmr subfamily.</text>
</comment>
<dbReference type="EMBL" id="CP045032">
    <property type="protein sequence ID" value="QFQ01912.1"/>
    <property type="molecule type" value="Genomic_DNA"/>
</dbReference>
<dbReference type="Gene3D" id="1.10.3730.20">
    <property type="match status" value="1"/>
</dbReference>
<evidence type="ECO:0000256" key="6">
    <source>
        <dbReference type="ARBA" id="ARBA00022989"/>
    </source>
</evidence>
<evidence type="ECO:0000256" key="4">
    <source>
        <dbReference type="ARBA" id="ARBA00022475"/>
    </source>
</evidence>
<evidence type="ECO:0000256" key="1">
    <source>
        <dbReference type="ARBA" id="ARBA00004651"/>
    </source>
</evidence>
<dbReference type="InterPro" id="IPR000390">
    <property type="entry name" value="Small_drug/metabolite_transptr"/>
</dbReference>
<gene>
    <name evidence="11" type="primary">sugE</name>
    <name evidence="11" type="ORF">CUROG_02610</name>
</gene>
<comment type="subcellular location">
    <subcellularLocation>
        <location evidence="1 9">Cell membrane</location>
        <topology evidence="1 9">Multi-pass membrane protein</topology>
    </subcellularLocation>
</comment>
<feature type="transmembrane region" description="Helical" evidence="10">
    <location>
        <begin position="84"/>
        <end position="103"/>
    </location>
</feature>
<dbReference type="GO" id="GO:0022857">
    <property type="term" value="F:transmembrane transporter activity"/>
    <property type="evidence" value="ECO:0007669"/>
    <property type="project" value="InterPro"/>
</dbReference>
<dbReference type="AlphaFoldDB" id="A0A5J6Z6R1"/>
<dbReference type="InterPro" id="IPR037185">
    <property type="entry name" value="EmrE-like"/>
</dbReference>
<dbReference type="PANTHER" id="PTHR30561:SF0">
    <property type="entry name" value="GUANIDINIUM EXPORTER"/>
    <property type="match status" value="1"/>
</dbReference>
<dbReference type="RefSeq" id="WP_151902340.1">
    <property type="nucleotide sequence ID" value="NZ_CP045032.1"/>
</dbReference>
<evidence type="ECO:0000256" key="8">
    <source>
        <dbReference type="ARBA" id="ARBA00023251"/>
    </source>
</evidence>
<dbReference type="KEGG" id="cuo:CUROG_02610"/>
<name>A0A5J6Z6R1_9CORY</name>
<organism evidence="11 12">
    <name type="scientific">Corynebacterium urogenitale</name>
    <dbReference type="NCBI Taxonomy" id="2487892"/>
    <lineage>
        <taxon>Bacteria</taxon>
        <taxon>Bacillati</taxon>
        <taxon>Actinomycetota</taxon>
        <taxon>Actinomycetes</taxon>
        <taxon>Mycobacteriales</taxon>
        <taxon>Corynebacteriaceae</taxon>
        <taxon>Corynebacterium</taxon>
    </lineage>
</organism>
<evidence type="ECO:0000256" key="7">
    <source>
        <dbReference type="ARBA" id="ARBA00023136"/>
    </source>
</evidence>
<dbReference type="Proteomes" id="UP000326711">
    <property type="component" value="Chromosome"/>
</dbReference>
<keyword evidence="6 10" id="KW-1133">Transmembrane helix</keyword>
<evidence type="ECO:0000313" key="11">
    <source>
        <dbReference type="EMBL" id="QFQ01912.1"/>
    </source>
</evidence>
<keyword evidence="3" id="KW-0813">Transport</keyword>